<evidence type="ECO:0000256" key="1">
    <source>
        <dbReference type="ARBA" id="ARBA00023015"/>
    </source>
</evidence>
<proteinExistence type="predicted"/>
<dbReference type="EMBL" id="VAWA01000008">
    <property type="protein sequence ID" value="TLP75596.1"/>
    <property type="molecule type" value="Genomic_DNA"/>
</dbReference>
<keyword evidence="2" id="KW-0238">DNA-binding</keyword>
<evidence type="ECO:0000256" key="3">
    <source>
        <dbReference type="ARBA" id="ARBA00023163"/>
    </source>
</evidence>
<dbReference type="Pfam" id="PF00392">
    <property type="entry name" value="GntR"/>
    <property type="match status" value="1"/>
</dbReference>
<feature type="region of interest" description="Disordered" evidence="4">
    <location>
        <begin position="1"/>
        <end position="21"/>
    </location>
</feature>
<dbReference type="InterPro" id="IPR000524">
    <property type="entry name" value="Tscrpt_reg_HTH_GntR"/>
</dbReference>
<keyword evidence="1" id="KW-0805">Transcription regulation</keyword>
<dbReference type="PANTHER" id="PTHR43537:SF45">
    <property type="entry name" value="GNTR FAMILY REGULATORY PROTEIN"/>
    <property type="match status" value="1"/>
</dbReference>
<dbReference type="InterPro" id="IPR008920">
    <property type="entry name" value="TF_FadR/GntR_C"/>
</dbReference>
<dbReference type="CDD" id="cd07377">
    <property type="entry name" value="WHTH_GntR"/>
    <property type="match status" value="1"/>
</dbReference>
<dbReference type="OrthoDB" id="5243844at2"/>
<evidence type="ECO:0000259" key="5">
    <source>
        <dbReference type="PROSITE" id="PS50949"/>
    </source>
</evidence>
<protein>
    <submittedName>
        <fullName evidence="6">GntR family transcriptional regulator</fullName>
    </submittedName>
</protein>
<dbReference type="Proteomes" id="UP000306544">
    <property type="component" value="Unassembled WGS sequence"/>
</dbReference>
<dbReference type="AlphaFoldDB" id="A0A5R9ACN5"/>
<dbReference type="GO" id="GO:0003677">
    <property type="term" value="F:DNA binding"/>
    <property type="evidence" value="ECO:0007669"/>
    <property type="project" value="UniProtKB-KW"/>
</dbReference>
<dbReference type="Gene3D" id="1.10.10.10">
    <property type="entry name" value="Winged helix-like DNA-binding domain superfamily/Winged helix DNA-binding domain"/>
    <property type="match status" value="1"/>
</dbReference>
<keyword evidence="3" id="KW-0804">Transcription</keyword>
<evidence type="ECO:0000256" key="2">
    <source>
        <dbReference type="ARBA" id="ARBA00023125"/>
    </source>
</evidence>
<dbReference type="SMART" id="SM00345">
    <property type="entry name" value="HTH_GNTR"/>
    <property type="match status" value="1"/>
</dbReference>
<dbReference type="Gene3D" id="1.20.120.530">
    <property type="entry name" value="GntR ligand-binding domain-like"/>
    <property type="match status" value="1"/>
</dbReference>
<dbReference type="InterPro" id="IPR036388">
    <property type="entry name" value="WH-like_DNA-bd_sf"/>
</dbReference>
<dbReference type="GO" id="GO:0003700">
    <property type="term" value="F:DNA-binding transcription factor activity"/>
    <property type="evidence" value="ECO:0007669"/>
    <property type="project" value="InterPro"/>
</dbReference>
<keyword evidence="7" id="KW-1185">Reference proteome</keyword>
<dbReference type="InterPro" id="IPR036390">
    <property type="entry name" value="WH_DNA-bd_sf"/>
</dbReference>
<feature type="compositionally biased region" description="Low complexity" evidence="4">
    <location>
        <begin position="10"/>
        <end position="21"/>
    </location>
</feature>
<comment type="caution">
    <text evidence="6">The sequence shown here is derived from an EMBL/GenBank/DDBJ whole genome shotgun (WGS) entry which is preliminary data.</text>
</comment>
<feature type="domain" description="HTH gntR-type" evidence="5">
    <location>
        <begin position="41"/>
        <end position="108"/>
    </location>
</feature>
<dbReference type="InterPro" id="IPR011711">
    <property type="entry name" value="GntR_C"/>
</dbReference>
<sequence>MSRLTPHDVAPTSSAAAPGTSADLTDVWDQWLAPLEAADHAYVPVRVAGVLRRAISAGQILPGSKLPEVKITDRLGVSRHTLRSAFQMLAADGLVDRQPNRGVFVHEPTGEDVREIYRIRLILETGAVRTTVFPPEAVQQLKQITRGAERAREAGDVPAMAQANQAFHQRLVAQARSPMLDELMSKVLARMRLVFAGRRGDPDFHSTYVAGNVKLADLLSRDQRQEAEEHLVNYLLSAERDLLRRLEN</sequence>
<dbReference type="SMART" id="SM00895">
    <property type="entry name" value="FCD"/>
    <property type="match status" value="1"/>
</dbReference>
<dbReference type="Pfam" id="PF07729">
    <property type="entry name" value="FCD"/>
    <property type="match status" value="1"/>
</dbReference>
<evidence type="ECO:0000313" key="6">
    <source>
        <dbReference type="EMBL" id="TLP75596.1"/>
    </source>
</evidence>
<organism evidence="6 7">
    <name type="scientific">Nesterenkonia sphaerica</name>
    <dbReference type="NCBI Taxonomy" id="1804988"/>
    <lineage>
        <taxon>Bacteria</taxon>
        <taxon>Bacillati</taxon>
        <taxon>Actinomycetota</taxon>
        <taxon>Actinomycetes</taxon>
        <taxon>Micrococcales</taxon>
        <taxon>Micrococcaceae</taxon>
        <taxon>Nesterenkonia</taxon>
    </lineage>
</organism>
<evidence type="ECO:0000256" key="4">
    <source>
        <dbReference type="SAM" id="MobiDB-lite"/>
    </source>
</evidence>
<dbReference type="PANTHER" id="PTHR43537">
    <property type="entry name" value="TRANSCRIPTIONAL REGULATOR, GNTR FAMILY"/>
    <property type="match status" value="1"/>
</dbReference>
<evidence type="ECO:0000313" key="7">
    <source>
        <dbReference type="Proteomes" id="UP000306544"/>
    </source>
</evidence>
<dbReference type="SUPFAM" id="SSF46785">
    <property type="entry name" value="Winged helix' DNA-binding domain"/>
    <property type="match status" value="1"/>
</dbReference>
<accession>A0A5R9ACN5</accession>
<name>A0A5R9ACN5_9MICC</name>
<gene>
    <name evidence="6" type="ORF">FEF27_08055</name>
</gene>
<reference evidence="6 7" key="1">
    <citation type="submission" date="2019-05" db="EMBL/GenBank/DDBJ databases">
        <title>Nesterenkonia sp. GY239, isolated from the Southern Atlantic Ocean.</title>
        <authorList>
            <person name="Zhang G."/>
        </authorList>
    </citation>
    <scope>NUCLEOTIDE SEQUENCE [LARGE SCALE GENOMIC DNA]</scope>
    <source>
        <strain evidence="6 7">GY239</strain>
    </source>
</reference>
<dbReference type="RefSeq" id="WP_138170339.1">
    <property type="nucleotide sequence ID" value="NZ_VAWA01000008.1"/>
</dbReference>
<dbReference type="SUPFAM" id="SSF48008">
    <property type="entry name" value="GntR ligand-binding domain-like"/>
    <property type="match status" value="1"/>
</dbReference>
<dbReference type="PROSITE" id="PS50949">
    <property type="entry name" value="HTH_GNTR"/>
    <property type="match status" value="1"/>
</dbReference>